<accession>A0A1H0ZC25</accession>
<dbReference type="InterPro" id="IPR008585">
    <property type="entry name" value="Gamma_PGA_hydro"/>
</dbReference>
<evidence type="ECO:0000313" key="4">
    <source>
        <dbReference type="Proteomes" id="UP000255421"/>
    </source>
</evidence>
<organism evidence="2 3">
    <name type="scientific">Halopelagius longus</name>
    <dbReference type="NCBI Taxonomy" id="1236180"/>
    <lineage>
        <taxon>Archaea</taxon>
        <taxon>Methanobacteriati</taxon>
        <taxon>Methanobacteriota</taxon>
        <taxon>Stenosarchaea group</taxon>
        <taxon>Halobacteria</taxon>
        <taxon>Halobacteriales</taxon>
        <taxon>Haloferacaceae</taxon>
    </lineage>
</organism>
<reference evidence="2" key="2">
    <citation type="submission" date="2016-10" db="EMBL/GenBank/DDBJ databases">
        <authorList>
            <person name="de Groot N.N."/>
        </authorList>
    </citation>
    <scope>NUCLEOTIDE SEQUENCE [LARGE SCALE GENOMIC DNA]</scope>
    <source>
        <strain evidence="2">CGMCC 1.12397</strain>
    </source>
</reference>
<dbReference type="Proteomes" id="UP000199289">
    <property type="component" value="Unassembled WGS sequence"/>
</dbReference>
<evidence type="ECO:0000313" key="1">
    <source>
        <dbReference type="EMBL" id="RDI72933.1"/>
    </source>
</evidence>
<dbReference type="EMBL" id="FNKQ01000001">
    <property type="protein sequence ID" value="SDQ24978.1"/>
    <property type="molecule type" value="Genomic_DNA"/>
</dbReference>
<evidence type="ECO:0000313" key="2">
    <source>
        <dbReference type="EMBL" id="SDQ24978.1"/>
    </source>
</evidence>
<evidence type="ECO:0000313" key="3">
    <source>
        <dbReference type="Proteomes" id="UP000199289"/>
    </source>
</evidence>
<reference evidence="3" key="1">
    <citation type="submission" date="2016-10" db="EMBL/GenBank/DDBJ databases">
        <authorList>
            <person name="Varghese N."/>
            <person name="Submissions S."/>
        </authorList>
    </citation>
    <scope>NUCLEOTIDE SEQUENCE [LARGE SCALE GENOMIC DNA]</scope>
    <source>
        <strain evidence="3">CGMCC 1.12397</strain>
    </source>
</reference>
<reference evidence="1 4" key="3">
    <citation type="submission" date="2018-07" db="EMBL/GenBank/DDBJ databases">
        <title>Genome sequence of extremly halophilic archaeon Halopelagius longus strain BC12-B1.</title>
        <authorList>
            <person name="Zhang X."/>
        </authorList>
    </citation>
    <scope>NUCLEOTIDE SEQUENCE [LARGE SCALE GENOMIC DNA]</scope>
    <source>
        <strain evidence="1 4">BC12-B1</strain>
    </source>
</reference>
<sequence length="325" mass="34726">MKFYKYTNECVGRRSVLSAVAASLAVGASAAGVSEAKMDRSGITVEKNNGDAVVRSDEERCNVSDAVLDEAGVSTGEQIRVRDEGGASKYTSGLYTVAGNCRRADTVEMGTDGLRRMAFDRGAAVSVRAGAPHPAYETRAEARANDEYVELLRDGGSGLVACAPHGGYIEYRTDRQAARVAETLDATEWSCVGYNDGGGAYDRWHVGSTDIDRRSFPKLDEIADRGFDHAVSFHGFSTDAIAVGGGAPEPLRLAVRDAIDEATGGRYDVRLADEDGPYGGDSPENFVNWLTADGNGVQIEQSSDARSDDWDTIADAVAEVYEPRL</sequence>
<dbReference type="Pfam" id="PF05908">
    <property type="entry name" value="Gamma_PGA_hydro"/>
    <property type="match status" value="1"/>
</dbReference>
<proteinExistence type="predicted"/>
<name>A0A1H0ZC25_9EURY</name>
<keyword evidence="4" id="KW-1185">Reference proteome</keyword>
<dbReference type="Proteomes" id="UP000255421">
    <property type="component" value="Unassembled WGS sequence"/>
</dbReference>
<gene>
    <name evidence="1" type="ORF">DWB78_15035</name>
    <name evidence="2" type="ORF">SAMN05216278_1135</name>
</gene>
<dbReference type="AlphaFoldDB" id="A0A1H0ZC25"/>
<dbReference type="InterPro" id="IPR038128">
    <property type="entry name" value="Gamma_PGA_hydro_sf"/>
</dbReference>
<dbReference type="Gene3D" id="3.40.630.100">
    <property type="entry name" value="Poly-gamma-glutamate hydrolase, zinc-binding motif"/>
    <property type="match status" value="1"/>
</dbReference>
<dbReference type="EMBL" id="QQST01000001">
    <property type="protein sequence ID" value="RDI72933.1"/>
    <property type="molecule type" value="Genomic_DNA"/>
</dbReference>
<protein>
    <submittedName>
        <fullName evidence="2">Phage-related replication protein YjqB, UPF0714/DUF867 family</fullName>
    </submittedName>
</protein>